<dbReference type="AlphaFoldDB" id="F0ZYJ4"/>
<dbReference type="InParanoid" id="F0ZYJ4"/>
<dbReference type="VEuPathDB" id="AmoebaDB:DICPUDRAFT_95627"/>
<dbReference type="EMBL" id="GL871285">
    <property type="protein sequence ID" value="EGC30989.1"/>
    <property type="molecule type" value="Genomic_DNA"/>
</dbReference>
<sequence length="285" mass="30520">MKLLVLLLLAFIVLVNGHAVLVKPTPFSKNPSTAQPCGAGTPQTTNTLGKICRGKTNTFVWDVVVGDGTGKVTFKLSTKNDKNNFDVTLGTSVENPDKVGTFSLHVDIPKDAPEGNFLIQASSSTKWNSCSFVQVTDDCTEDENPTTEVLAFGTGDAKFCQMKLGKSVVVPVGTVLTEADDDTKAVFSRNMNNINVIGTNTSECGSLYKPILCDTTFPLAPGSDGKPVYQVSYDDCTSFIKTCDVSSHIDLYPCGIYKAGLENSSSKLTISAFFAILIFSIVLLL</sequence>
<feature type="chain" id="PRO_5003265489" evidence="1">
    <location>
        <begin position="18"/>
        <end position="285"/>
    </location>
</feature>
<dbReference type="OMA" id="NDTNCAN"/>
<accession>F0ZYJ4</accession>
<reference evidence="3" key="1">
    <citation type="journal article" date="2011" name="Genome Biol.">
        <title>Comparative genomics of the social amoebae Dictyostelium discoideum and Dictyostelium purpureum.</title>
        <authorList>
            <consortium name="US DOE Joint Genome Institute (JGI-PGF)"/>
            <person name="Sucgang R."/>
            <person name="Kuo A."/>
            <person name="Tian X."/>
            <person name="Salerno W."/>
            <person name="Parikh A."/>
            <person name="Feasley C.L."/>
            <person name="Dalin E."/>
            <person name="Tu H."/>
            <person name="Huang E."/>
            <person name="Barry K."/>
            <person name="Lindquist E."/>
            <person name="Shapiro H."/>
            <person name="Bruce D."/>
            <person name="Schmutz J."/>
            <person name="Salamov A."/>
            <person name="Fey P."/>
            <person name="Gaudet P."/>
            <person name="Anjard C."/>
            <person name="Babu M.M."/>
            <person name="Basu S."/>
            <person name="Bushmanova Y."/>
            <person name="van der Wel H."/>
            <person name="Katoh-Kurasawa M."/>
            <person name="Dinh C."/>
            <person name="Coutinho P.M."/>
            <person name="Saito T."/>
            <person name="Elias M."/>
            <person name="Schaap P."/>
            <person name="Kay R.R."/>
            <person name="Henrissat B."/>
            <person name="Eichinger L."/>
            <person name="Rivero F."/>
            <person name="Putnam N.H."/>
            <person name="West C.M."/>
            <person name="Loomis W.F."/>
            <person name="Chisholm R.L."/>
            <person name="Shaulsky G."/>
            <person name="Strassmann J.E."/>
            <person name="Queller D.C."/>
            <person name="Kuspa A."/>
            <person name="Grigoriev I.V."/>
        </authorList>
    </citation>
    <scope>NUCLEOTIDE SEQUENCE [LARGE SCALE GENOMIC DNA]</scope>
    <source>
        <strain evidence="3">QSDP1</strain>
    </source>
</reference>
<name>F0ZYJ4_DICPU</name>
<dbReference type="GeneID" id="10508290"/>
<keyword evidence="1" id="KW-0732">Signal</keyword>
<dbReference type="OrthoDB" id="2094243at2759"/>
<keyword evidence="3" id="KW-1185">Reference proteome</keyword>
<organism evidence="2 3">
    <name type="scientific">Dictyostelium purpureum</name>
    <name type="common">Slime mold</name>
    <dbReference type="NCBI Taxonomy" id="5786"/>
    <lineage>
        <taxon>Eukaryota</taxon>
        <taxon>Amoebozoa</taxon>
        <taxon>Evosea</taxon>
        <taxon>Eumycetozoa</taxon>
        <taxon>Dictyostelia</taxon>
        <taxon>Dictyosteliales</taxon>
        <taxon>Dictyosteliaceae</taxon>
        <taxon>Dictyostelium</taxon>
    </lineage>
</organism>
<dbReference type="RefSeq" id="XP_003292490.1">
    <property type="nucleotide sequence ID" value="XM_003292442.1"/>
</dbReference>
<proteinExistence type="predicted"/>
<dbReference type="Proteomes" id="UP000001064">
    <property type="component" value="Unassembled WGS sequence"/>
</dbReference>
<dbReference type="FunCoup" id="F0ZYJ4">
    <property type="interactions" value="550"/>
</dbReference>
<dbReference type="eggNOG" id="ENOG502RHG4">
    <property type="taxonomic scope" value="Eukaryota"/>
</dbReference>
<evidence type="ECO:0000313" key="3">
    <source>
        <dbReference type="Proteomes" id="UP000001064"/>
    </source>
</evidence>
<feature type="signal peptide" evidence="1">
    <location>
        <begin position="1"/>
        <end position="17"/>
    </location>
</feature>
<gene>
    <name evidence="2" type="ORF">DICPUDRAFT_95627</name>
</gene>
<evidence type="ECO:0000313" key="2">
    <source>
        <dbReference type="EMBL" id="EGC30989.1"/>
    </source>
</evidence>
<protein>
    <submittedName>
        <fullName evidence="2">Uncharacterized protein</fullName>
    </submittedName>
</protein>
<dbReference type="KEGG" id="dpp:DICPUDRAFT_95627"/>
<evidence type="ECO:0000256" key="1">
    <source>
        <dbReference type="SAM" id="SignalP"/>
    </source>
</evidence>